<dbReference type="Pfam" id="PF23562">
    <property type="entry name" value="AMP-binding_C_3"/>
    <property type="match status" value="1"/>
</dbReference>
<gene>
    <name evidence="4" type="ORF">RDB_LOCUS57036</name>
</gene>
<comment type="caution">
    <text evidence="4">The sequence shown here is derived from an EMBL/GenBank/DDBJ whole genome shotgun (WGS) entry which is preliminary data.</text>
</comment>
<accession>A0A8H2XEF2</accession>
<dbReference type="InterPro" id="IPR051414">
    <property type="entry name" value="Adenylate-forming_Reductase"/>
</dbReference>
<reference evidence="4" key="1">
    <citation type="submission" date="2021-01" db="EMBL/GenBank/DDBJ databases">
        <authorList>
            <person name="Kaushik A."/>
        </authorList>
    </citation>
    <scope>NUCLEOTIDE SEQUENCE</scope>
    <source>
        <strain evidence="4">AG1-1A</strain>
    </source>
</reference>
<dbReference type="AlphaFoldDB" id="A0A8H2XEF2"/>
<dbReference type="PANTHER" id="PTHR43439:SF2">
    <property type="entry name" value="ENZYME, PUTATIVE (JCVI)-RELATED"/>
    <property type="match status" value="1"/>
</dbReference>
<evidence type="ECO:0000313" key="5">
    <source>
        <dbReference type="Proteomes" id="UP000663840"/>
    </source>
</evidence>
<dbReference type="SUPFAM" id="SSF47336">
    <property type="entry name" value="ACP-like"/>
    <property type="match status" value="1"/>
</dbReference>
<evidence type="ECO:0000313" key="4">
    <source>
        <dbReference type="EMBL" id="CAE6423118.1"/>
    </source>
</evidence>
<proteinExistence type="predicted"/>
<dbReference type="InterPro" id="IPR036291">
    <property type="entry name" value="NAD(P)-bd_dom_sf"/>
</dbReference>
<dbReference type="InterPro" id="IPR000873">
    <property type="entry name" value="AMP-dep_synth/lig_dom"/>
</dbReference>
<name>A0A8H2XEF2_9AGAM</name>
<dbReference type="Pfam" id="PF07993">
    <property type="entry name" value="NAD_binding_4"/>
    <property type="match status" value="1"/>
</dbReference>
<dbReference type="Gene3D" id="1.10.1200.10">
    <property type="entry name" value="ACP-like"/>
    <property type="match status" value="1"/>
</dbReference>
<dbReference type="PROSITE" id="PS50075">
    <property type="entry name" value="CARRIER"/>
    <property type="match status" value="1"/>
</dbReference>
<keyword evidence="1" id="KW-0596">Phosphopantetheine</keyword>
<dbReference type="PANTHER" id="PTHR43439">
    <property type="entry name" value="PHENYLACETATE-COENZYME A LIGASE"/>
    <property type="match status" value="1"/>
</dbReference>
<dbReference type="InterPro" id="IPR036736">
    <property type="entry name" value="ACP-like_sf"/>
</dbReference>
<sequence length="907" mass="100574">MPRPVKFHLEGVFKNIITQPLGWMYAQEGVRVGTMALPTFHAMGIFLQIFIPLYVGYTQVLFAPSHIPVVPTSNLTIEAAAATKCLHMVCVPAFLEMWSQEEAAVAYLRQMKSVVFGGGPLAEAIGNKLVDQGRSLIYFTLDRSNNPEPGVHIHSCYGATEFGGINEVSDMDDLSDWSYVKFSSHVDTRLIPQHDEDNSFELVFVVSDDHKPFELNSEIDGKPAYRTKDLVVRHPFKPDLWKFVGRLDDQIILLNGEKTNPGPMEGEIVKCPIVHYAVMFGRERNQTGVLIELEEGANYLCRTKEGRLKAIEEIWPFVERANQTSPTHSRLEKQTIILVDPARPLPRTPKGTIPRSAALKLYASDIEEMYLDLEKDSSTTDGIQPPQSWDSTEDIEAWISRGVQNLLGREVNVAGDLFQQGMDSLTATMLLRMLKSTLHASSDSKVQFAATKINQQTIFGKPTVRQLAQLVFQLAKNGDTTVDPVVEALQSIRAMIEKYDAEWPRQEAREIQPVKKERVVVTGTTGGLGSHLLAQLLENDVVEKVWAMNRKSSKGNREREVASFEDKLLDLNLLKSEKLVFVDTDLEDPKLGLSDETYDEIRREATVIIHNAWQVNFNLSLQSFEPSIRGARNLLDLAFHSTAPSGLPRFAFASSISVAGFAGPGRQLSEVSVTPEMAATSIGYGQSKLVTEKLLESARNSGLQTCTVRLGQLTGDARSGAWTTTDWVPSLIGSSVSIGCLPKAIGTVSWLPLDVAAHSVIDTCTTRDKELPPVIHTSHPRPVPWVDIMNAFSASLVPRTNSQLPVVRFGEWNKLVIEAAASFKGSEGDRYKRFPSTKIQSTVDGMVLADDELRSREEVGNVESGGTVRLNTAVAEEFSQVLKTTPELGKEHVQKWTDYWGSKGLFI</sequence>
<dbReference type="InterPro" id="IPR009081">
    <property type="entry name" value="PP-bd_ACP"/>
</dbReference>
<feature type="domain" description="Carrier" evidence="3">
    <location>
        <begin position="390"/>
        <end position="475"/>
    </location>
</feature>
<protein>
    <recommendedName>
        <fullName evidence="3">Carrier domain-containing protein</fullName>
    </recommendedName>
</protein>
<evidence type="ECO:0000256" key="1">
    <source>
        <dbReference type="ARBA" id="ARBA00022450"/>
    </source>
</evidence>
<organism evidence="4 5">
    <name type="scientific">Rhizoctonia solani</name>
    <dbReference type="NCBI Taxonomy" id="456999"/>
    <lineage>
        <taxon>Eukaryota</taxon>
        <taxon>Fungi</taxon>
        <taxon>Dikarya</taxon>
        <taxon>Basidiomycota</taxon>
        <taxon>Agaricomycotina</taxon>
        <taxon>Agaricomycetes</taxon>
        <taxon>Cantharellales</taxon>
        <taxon>Ceratobasidiaceae</taxon>
        <taxon>Rhizoctonia</taxon>
    </lineage>
</organism>
<dbReference type="SUPFAM" id="SSF56801">
    <property type="entry name" value="Acetyl-CoA synthetase-like"/>
    <property type="match status" value="1"/>
</dbReference>
<dbReference type="Proteomes" id="UP000663840">
    <property type="component" value="Unassembled WGS sequence"/>
</dbReference>
<dbReference type="Pfam" id="PF00550">
    <property type="entry name" value="PP-binding"/>
    <property type="match status" value="1"/>
</dbReference>
<dbReference type="InterPro" id="IPR013120">
    <property type="entry name" value="FAR_NAD-bd"/>
</dbReference>
<evidence type="ECO:0000256" key="2">
    <source>
        <dbReference type="ARBA" id="ARBA00022553"/>
    </source>
</evidence>
<keyword evidence="2" id="KW-0597">Phosphoprotein</keyword>
<evidence type="ECO:0000259" key="3">
    <source>
        <dbReference type="PROSITE" id="PS50075"/>
    </source>
</evidence>
<dbReference type="EMBL" id="CAJMWR010001333">
    <property type="protein sequence ID" value="CAE6423118.1"/>
    <property type="molecule type" value="Genomic_DNA"/>
</dbReference>
<dbReference type="SUPFAM" id="SSF51735">
    <property type="entry name" value="NAD(P)-binding Rossmann-fold domains"/>
    <property type="match status" value="1"/>
</dbReference>
<dbReference type="Gene3D" id="3.40.50.720">
    <property type="entry name" value="NAD(P)-binding Rossmann-like Domain"/>
    <property type="match status" value="1"/>
</dbReference>
<dbReference type="Pfam" id="PF00501">
    <property type="entry name" value="AMP-binding"/>
    <property type="match status" value="1"/>
</dbReference>
<dbReference type="Gene3D" id="3.40.50.12780">
    <property type="entry name" value="N-terminal domain of ligase-like"/>
    <property type="match status" value="1"/>
</dbReference>
<dbReference type="InterPro" id="IPR042099">
    <property type="entry name" value="ANL_N_sf"/>
</dbReference>